<accession>A0A4Z1PGR4</accession>
<dbReference type="AlphaFoldDB" id="A0A4Z1PGR4"/>
<dbReference type="EMBL" id="SNSC02000005">
    <property type="protein sequence ID" value="TID24466.1"/>
    <property type="molecule type" value="Genomic_DNA"/>
</dbReference>
<evidence type="ECO:0000256" key="1">
    <source>
        <dbReference type="SAM" id="Phobius"/>
    </source>
</evidence>
<evidence type="ECO:0000313" key="3">
    <source>
        <dbReference type="Proteomes" id="UP000298493"/>
    </source>
</evidence>
<protein>
    <recommendedName>
        <fullName evidence="4">Transmembrane protein</fullName>
    </recommendedName>
</protein>
<proteinExistence type="predicted"/>
<gene>
    <name evidence="2" type="ORF">E6O75_ATG02831</name>
</gene>
<feature type="transmembrane region" description="Helical" evidence="1">
    <location>
        <begin position="49"/>
        <end position="74"/>
    </location>
</feature>
<reference evidence="2 3" key="1">
    <citation type="submission" date="2019-04" db="EMBL/GenBank/DDBJ databases">
        <title>High contiguity whole genome sequence and gene annotation resource for two Venturia nashicola isolates.</title>
        <authorList>
            <person name="Prokchorchik M."/>
            <person name="Won K."/>
            <person name="Lee Y."/>
            <person name="Choi E.D."/>
            <person name="Segonzac C."/>
            <person name="Sohn K.H."/>
        </authorList>
    </citation>
    <scope>NUCLEOTIDE SEQUENCE [LARGE SCALE GENOMIC DNA]</scope>
    <source>
        <strain evidence="2 3">PRI2</strain>
    </source>
</reference>
<evidence type="ECO:0000313" key="2">
    <source>
        <dbReference type="EMBL" id="TID24466.1"/>
    </source>
</evidence>
<sequence length="113" mass="13413">MAPTRQVIMRLIGFNSPFLLVCCALQYIYNTNEDDSVLINCVRFVGLFLLRFLFLGLVVLMPGFKLYHICIICYKHPPWGARTLDDNLQWKSEYRAAPQWKRDLMNLRRQLMR</sequence>
<keyword evidence="1" id="KW-0812">Transmembrane</keyword>
<keyword evidence="1" id="KW-0472">Membrane</keyword>
<name>A0A4Z1PGR4_9PEZI</name>
<evidence type="ECO:0008006" key="4">
    <source>
        <dbReference type="Google" id="ProtNLM"/>
    </source>
</evidence>
<organism evidence="2 3">
    <name type="scientific">Venturia nashicola</name>
    <dbReference type="NCBI Taxonomy" id="86259"/>
    <lineage>
        <taxon>Eukaryota</taxon>
        <taxon>Fungi</taxon>
        <taxon>Dikarya</taxon>
        <taxon>Ascomycota</taxon>
        <taxon>Pezizomycotina</taxon>
        <taxon>Dothideomycetes</taxon>
        <taxon>Pleosporomycetidae</taxon>
        <taxon>Venturiales</taxon>
        <taxon>Venturiaceae</taxon>
        <taxon>Venturia</taxon>
    </lineage>
</organism>
<keyword evidence="1" id="KW-1133">Transmembrane helix</keyword>
<keyword evidence="3" id="KW-1185">Reference proteome</keyword>
<dbReference type="Proteomes" id="UP000298493">
    <property type="component" value="Unassembled WGS sequence"/>
</dbReference>
<feature type="transmembrane region" description="Helical" evidence="1">
    <location>
        <begin position="7"/>
        <end position="29"/>
    </location>
</feature>
<comment type="caution">
    <text evidence="2">The sequence shown here is derived from an EMBL/GenBank/DDBJ whole genome shotgun (WGS) entry which is preliminary data.</text>
</comment>